<gene>
    <name evidence="1" type="ORF">D6850_00135</name>
</gene>
<dbReference type="RefSeq" id="WP_121162941.1">
    <property type="nucleotide sequence ID" value="NZ_RAPE01000001.1"/>
</dbReference>
<proteinExistence type="predicted"/>
<comment type="caution">
    <text evidence="1">The sequence shown here is derived from an EMBL/GenBank/DDBJ whole genome shotgun (WGS) entry which is preliminary data.</text>
</comment>
<dbReference type="AlphaFoldDB" id="A0A3A8BAD1"/>
<protein>
    <submittedName>
        <fullName evidence="1">Uncharacterized protein</fullName>
    </submittedName>
</protein>
<reference evidence="1 2" key="1">
    <citation type="submission" date="2018-09" db="EMBL/GenBank/DDBJ databases">
        <title>Roseovarius spongiae sp. nov., isolated from a marine sponge.</title>
        <authorList>
            <person name="Zhuang L."/>
            <person name="Luo L."/>
        </authorList>
    </citation>
    <scope>NUCLEOTIDE SEQUENCE [LARGE SCALE GENOMIC DNA]</scope>
    <source>
        <strain evidence="1 2">HN-E21</strain>
    </source>
</reference>
<organism evidence="1 2">
    <name type="scientific">Roseovarius spongiae</name>
    <dbReference type="NCBI Taxonomy" id="2320272"/>
    <lineage>
        <taxon>Bacteria</taxon>
        <taxon>Pseudomonadati</taxon>
        <taxon>Pseudomonadota</taxon>
        <taxon>Alphaproteobacteria</taxon>
        <taxon>Rhodobacterales</taxon>
        <taxon>Roseobacteraceae</taxon>
        <taxon>Roseovarius</taxon>
    </lineage>
</organism>
<keyword evidence="2" id="KW-1185">Reference proteome</keyword>
<sequence>MENAIMHMTIKAGGVALLALGLSGCGWFGADFPVRNGPQSEPHVTYATSGQVAERMVTQSSAAGAGAQAVCGAQSAAAAERAAAATGRFGAPLRTNPDGDGARGALFNDHSGTAVMITSGPGGYECMWSGPQGVSTWRNGAPA</sequence>
<accession>A0A3A8BAD1</accession>
<dbReference type="EMBL" id="RAPE01000001">
    <property type="protein sequence ID" value="RKF16022.1"/>
    <property type="molecule type" value="Genomic_DNA"/>
</dbReference>
<evidence type="ECO:0000313" key="2">
    <source>
        <dbReference type="Proteomes" id="UP000281128"/>
    </source>
</evidence>
<dbReference type="Proteomes" id="UP000281128">
    <property type="component" value="Unassembled WGS sequence"/>
</dbReference>
<evidence type="ECO:0000313" key="1">
    <source>
        <dbReference type="EMBL" id="RKF16022.1"/>
    </source>
</evidence>
<name>A0A3A8BAD1_9RHOB</name>